<dbReference type="EMBL" id="VUNF01000024">
    <property type="protein sequence ID" value="MST78282.1"/>
    <property type="molecule type" value="Genomic_DNA"/>
</dbReference>
<sequence length="219" mass="25128">MDINSNSKVMMDFVRLETEVRQKAQEYLDDISEANLKAFAESTKYVAQSILENYFLSVDDIYTNSVLKIEDIEVFNKFIDFHDGYRAQIKRWAADNEITIGEMMVTPTLKYPEMEDANITKKPIAIAGVGTLVAVGLFIFTEMWIAVAAELLALGVAAYTYKKSKENREKRYAFRVKKYEMQIEQEKARLVNGLIKDLKTWLSNAEQFSNDVLVSFGIQ</sequence>
<reference evidence="2 3" key="1">
    <citation type="submission" date="2019-08" db="EMBL/GenBank/DDBJ databases">
        <title>In-depth cultivation of the pig gut microbiome towards novel bacterial diversity and tailored functional studies.</title>
        <authorList>
            <person name="Wylensek D."/>
            <person name="Hitch T.C.A."/>
            <person name="Clavel T."/>
        </authorList>
    </citation>
    <scope>NUCLEOTIDE SEQUENCE [LARGE SCALE GENOMIC DNA]</scope>
    <source>
        <strain evidence="2 3">LKV-178-WT-2C</strain>
    </source>
</reference>
<comment type="caution">
    <text evidence="2">The sequence shown here is derived from an EMBL/GenBank/DDBJ whole genome shotgun (WGS) entry which is preliminary data.</text>
</comment>
<keyword evidence="1" id="KW-1133">Transmembrane helix</keyword>
<keyword evidence="1" id="KW-0812">Transmembrane</keyword>
<dbReference type="AlphaFoldDB" id="A0A6I2U086"/>
<feature type="transmembrane region" description="Helical" evidence="1">
    <location>
        <begin position="123"/>
        <end position="139"/>
    </location>
</feature>
<accession>A0A6I2U086</accession>
<evidence type="ECO:0000256" key="1">
    <source>
        <dbReference type="SAM" id="Phobius"/>
    </source>
</evidence>
<gene>
    <name evidence="2" type="ORF">FYJ72_11535</name>
</gene>
<organism evidence="2 3">
    <name type="scientific">Segatella copri</name>
    <dbReference type="NCBI Taxonomy" id="165179"/>
    <lineage>
        <taxon>Bacteria</taxon>
        <taxon>Pseudomonadati</taxon>
        <taxon>Bacteroidota</taxon>
        <taxon>Bacteroidia</taxon>
        <taxon>Bacteroidales</taxon>
        <taxon>Prevotellaceae</taxon>
        <taxon>Segatella</taxon>
    </lineage>
</organism>
<dbReference type="Proteomes" id="UP000450161">
    <property type="component" value="Unassembled WGS sequence"/>
</dbReference>
<evidence type="ECO:0000313" key="2">
    <source>
        <dbReference type="EMBL" id="MST78282.1"/>
    </source>
</evidence>
<dbReference type="RefSeq" id="WP_154482127.1">
    <property type="nucleotide sequence ID" value="NZ_VUNF01000024.1"/>
</dbReference>
<proteinExistence type="predicted"/>
<name>A0A6I2U086_9BACT</name>
<protein>
    <submittedName>
        <fullName evidence="2">Uncharacterized protein</fullName>
    </submittedName>
</protein>
<keyword evidence="1" id="KW-0472">Membrane</keyword>
<evidence type="ECO:0000313" key="3">
    <source>
        <dbReference type="Proteomes" id="UP000450161"/>
    </source>
</evidence>